<comment type="caution">
    <text evidence="4">The sequence shown here is derived from an EMBL/GenBank/DDBJ whole genome shotgun (WGS) entry which is preliminary data.</text>
</comment>
<evidence type="ECO:0000259" key="3">
    <source>
        <dbReference type="PROSITE" id="PS51762"/>
    </source>
</evidence>
<dbReference type="Gene3D" id="2.60.120.200">
    <property type="match status" value="1"/>
</dbReference>
<dbReference type="InterPro" id="IPR008979">
    <property type="entry name" value="Galactose-bd-like_sf"/>
</dbReference>
<feature type="signal peptide" evidence="1">
    <location>
        <begin position="1"/>
        <end position="27"/>
    </location>
</feature>
<dbReference type="InterPro" id="IPR013320">
    <property type="entry name" value="ConA-like_dom_sf"/>
</dbReference>
<keyword evidence="1" id="KW-0732">Signal</keyword>
<dbReference type="Proteomes" id="UP001493487">
    <property type="component" value="Unassembled WGS sequence"/>
</dbReference>
<sequence length="779" mass="86690">MQKSAQSRKFFASVMAMIIAVGCIAFSQSFGVPAVKAQEISGRYKDPALQVPNVIVAETQAAGVRFNAFDPTVWDFSEALSDEFNGSTLSDKWHQAYMDWWPIQQNEGVGGSIPTYTVNNGVLTLIADPSRPFWWDRGLAKHDGYRGVGIMGGAKDYVNNGPQIDGVPIQKHVPYMDALATTYGFFEVRTKIDRGATIIPAIWFVGFHDKGGNSQNAEIDIPEFFNAEDYPQHNNKLGIWHIKDPNAFPERPSSQTDISMYLNAGEDYRDDWHTIGMEWAPGYVRYFFDGHLIREHAVNINYRMIPIFSINHRAEGVLNPPKLNFNIDYYRVWKNRNVTDPYKAPTLPATGNIASYAKFSMFGQTSGQFNATPPERLNDGDLISSVYSGLQLNSPLPGRPAVTLEHTPLPAYIYADFHGSVNYNTVNLYATMAQSQAPTLVDIETSATGEEDSVWTPVAQNVRLNWWTNSNLAEGMAIRFPDVTNNKHMRIVVKESNFNANKKFAVSEIEVGQNIPLQTEQNIALNKTATAISQNSHTSAMAVDGNAATWWSAGNGNANNWWQVDLGRSYNLSGSELEFLDNTRIWKYKVEVSSDNTNWTMVMDQTANTSSEQTQTHHYSAAARYVRVTVTETPGTAWTAFSEFRVFGTPVNIALNKTASAISQNTNTAQRANDGDTGTWWSAGNGNNNNWWKVDLGSNLNLAGSEIVWPDGSGPWKYKVEVSTNNSIWTTVADNTANNSTAQTQTHSFTANARYVRVYVTDTPGTAWTAIKEFRVFGQ</sequence>
<keyword evidence="5" id="KW-1185">Reference proteome</keyword>
<gene>
    <name evidence="4" type="ORF">QJS35_29950</name>
</gene>
<proteinExistence type="predicted"/>
<dbReference type="PROSITE" id="PS51257">
    <property type="entry name" value="PROKAR_LIPOPROTEIN"/>
    <property type="match status" value="1"/>
</dbReference>
<dbReference type="InterPro" id="IPR051941">
    <property type="entry name" value="BG_Antigen-Binding_Lectin"/>
</dbReference>
<dbReference type="PROSITE" id="PS51762">
    <property type="entry name" value="GH16_2"/>
    <property type="match status" value="1"/>
</dbReference>
<dbReference type="EMBL" id="JASKHM010000023">
    <property type="protein sequence ID" value="MEQ4486606.1"/>
    <property type="molecule type" value="Genomic_DNA"/>
</dbReference>
<dbReference type="PANTHER" id="PTHR45713">
    <property type="entry name" value="FTP DOMAIN-CONTAINING PROTEIN"/>
    <property type="match status" value="1"/>
</dbReference>
<dbReference type="InterPro" id="IPR000421">
    <property type="entry name" value="FA58C"/>
</dbReference>
<feature type="domain" description="GH16" evidence="3">
    <location>
        <begin position="64"/>
        <end position="338"/>
    </location>
</feature>
<dbReference type="Pfam" id="PF00722">
    <property type="entry name" value="Glyco_hydro_16"/>
    <property type="match status" value="1"/>
</dbReference>
<name>A0ABV1L2W8_9BACL</name>
<dbReference type="PANTHER" id="PTHR45713:SF6">
    <property type="entry name" value="F5_8 TYPE C DOMAIN-CONTAINING PROTEIN"/>
    <property type="match status" value="1"/>
</dbReference>
<dbReference type="SMART" id="SM00231">
    <property type="entry name" value="FA58C"/>
    <property type="match status" value="2"/>
</dbReference>
<dbReference type="SUPFAM" id="SSF49899">
    <property type="entry name" value="Concanavalin A-like lectins/glucanases"/>
    <property type="match status" value="1"/>
</dbReference>
<protein>
    <submittedName>
        <fullName evidence="4">Discoidin domain-containing protein</fullName>
    </submittedName>
</protein>
<dbReference type="Gene3D" id="2.60.120.260">
    <property type="entry name" value="Galactose-binding domain-like"/>
    <property type="match status" value="3"/>
</dbReference>
<evidence type="ECO:0000259" key="2">
    <source>
        <dbReference type="PROSITE" id="PS50022"/>
    </source>
</evidence>
<dbReference type="RefSeq" id="WP_232189602.1">
    <property type="nucleotide sequence ID" value="NZ_JAIOAP010000021.1"/>
</dbReference>
<feature type="domain" description="F5/8 type C" evidence="2">
    <location>
        <begin position="506"/>
        <end position="649"/>
    </location>
</feature>
<feature type="domain" description="F5/8 type C" evidence="2">
    <location>
        <begin position="671"/>
        <end position="779"/>
    </location>
</feature>
<organism evidence="4 5">
    <name type="scientific">Cohnella silvisoli</name>
    <dbReference type="NCBI Taxonomy" id="2873699"/>
    <lineage>
        <taxon>Bacteria</taxon>
        <taxon>Bacillati</taxon>
        <taxon>Bacillota</taxon>
        <taxon>Bacilli</taxon>
        <taxon>Bacillales</taxon>
        <taxon>Paenibacillaceae</taxon>
        <taxon>Cohnella</taxon>
    </lineage>
</organism>
<evidence type="ECO:0000313" key="5">
    <source>
        <dbReference type="Proteomes" id="UP001493487"/>
    </source>
</evidence>
<dbReference type="SUPFAM" id="SSF49785">
    <property type="entry name" value="Galactose-binding domain-like"/>
    <property type="match status" value="3"/>
</dbReference>
<dbReference type="CDD" id="cd00413">
    <property type="entry name" value="Glyco_hydrolase_16"/>
    <property type="match status" value="1"/>
</dbReference>
<reference evidence="4 5" key="1">
    <citation type="journal article" date="2023" name="Genome Announc.">
        <title>Pan-Genome Analyses of the Genus Cohnella and Proposal of the Novel Species Cohnella silvisoli sp. nov., Isolated from Forest Soil.</title>
        <authorList>
            <person name="Wang C."/>
            <person name="Mao L."/>
            <person name="Bao G."/>
            <person name="Zhu H."/>
        </authorList>
    </citation>
    <scope>NUCLEOTIDE SEQUENCE [LARGE SCALE GENOMIC DNA]</scope>
    <source>
        <strain evidence="4 5">NL03-T5-1</strain>
    </source>
</reference>
<dbReference type="PROSITE" id="PS50022">
    <property type="entry name" value="FA58C_3"/>
    <property type="match status" value="2"/>
</dbReference>
<evidence type="ECO:0000256" key="1">
    <source>
        <dbReference type="SAM" id="SignalP"/>
    </source>
</evidence>
<evidence type="ECO:0000313" key="4">
    <source>
        <dbReference type="EMBL" id="MEQ4486606.1"/>
    </source>
</evidence>
<accession>A0ABV1L2W8</accession>
<dbReference type="Pfam" id="PF00754">
    <property type="entry name" value="F5_F8_type_C"/>
    <property type="match status" value="2"/>
</dbReference>
<dbReference type="InterPro" id="IPR000757">
    <property type="entry name" value="Beta-glucanase-like"/>
</dbReference>
<feature type="chain" id="PRO_5045178058" evidence="1">
    <location>
        <begin position="28"/>
        <end position="779"/>
    </location>
</feature>